<comment type="caution">
    <text evidence="2">The sequence shown here is derived from an EMBL/GenBank/DDBJ whole genome shotgun (WGS) entry which is preliminary data.</text>
</comment>
<dbReference type="PANTHER" id="PTHR47245:SF2">
    <property type="entry name" value="PEPTIDYL-PROLYL CIS-TRANS ISOMERASE HP_0175-RELATED"/>
    <property type="match status" value="1"/>
</dbReference>
<dbReference type="Pfam" id="PF13624">
    <property type="entry name" value="SurA_N_3"/>
    <property type="match status" value="1"/>
</dbReference>
<dbReference type="RefSeq" id="WP_003391779.1">
    <property type="nucleotide sequence ID" value="NZ_APBN01000016.1"/>
</dbReference>
<dbReference type="Proteomes" id="UP000012081">
    <property type="component" value="Unassembled WGS sequence"/>
</dbReference>
<dbReference type="AlphaFoldDB" id="M8DAK9"/>
<organism evidence="2 3">
    <name type="scientific">Brevibacillus borstelensis AK1</name>
    <dbReference type="NCBI Taxonomy" id="1300222"/>
    <lineage>
        <taxon>Bacteria</taxon>
        <taxon>Bacillati</taxon>
        <taxon>Bacillota</taxon>
        <taxon>Bacilli</taxon>
        <taxon>Bacillales</taxon>
        <taxon>Paenibacillaceae</taxon>
        <taxon>Brevibacillus</taxon>
    </lineage>
</organism>
<dbReference type="EMBL" id="APBN01000016">
    <property type="protein sequence ID" value="EMT50413.1"/>
    <property type="molecule type" value="Genomic_DNA"/>
</dbReference>
<gene>
    <name evidence="2" type="ORF">I532_22707</name>
</gene>
<proteinExistence type="predicted"/>
<accession>M8DAK9</accession>
<keyword evidence="3" id="KW-1185">Reference proteome</keyword>
<evidence type="ECO:0000256" key="1">
    <source>
        <dbReference type="SAM" id="MobiDB-lite"/>
    </source>
</evidence>
<dbReference type="InterPro" id="IPR027304">
    <property type="entry name" value="Trigger_fact/SurA_dom_sf"/>
</dbReference>
<dbReference type="OrthoDB" id="14196at2"/>
<dbReference type="PANTHER" id="PTHR47245">
    <property type="entry name" value="PEPTIDYLPROLYL ISOMERASE"/>
    <property type="match status" value="1"/>
</dbReference>
<name>M8DAK9_9BACL</name>
<dbReference type="Gene3D" id="1.10.4030.10">
    <property type="entry name" value="Porin chaperone SurA, peptide-binding domain"/>
    <property type="match status" value="1"/>
</dbReference>
<feature type="region of interest" description="Disordered" evidence="1">
    <location>
        <begin position="199"/>
        <end position="248"/>
    </location>
</feature>
<evidence type="ECO:0000313" key="2">
    <source>
        <dbReference type="EMBL" id="EMT50413.1"/>
    </source>
</evidence>
<sequence length="248" mass="28117">MKKFDLSMLTIAILVLALVIVGVALKPADDPVIATTGKSQITQGQLYEHMKESYGKQTLGILVSRNLVVEEAKELGVSVQESEVDQEINKLKEQIGSEEVYQKTLKRQGYTEASFRGTLRTLLLRDKVFAKAYPVTDEEIQDYYNKYKSNFGDPAPALEQLRPTIVEELNASKRKKYMDEWLDGLEKKFRVQYLDPSLSLKKEEPKAEEQKTEASKKEEPKTEAPKTEAPKTETQKTETPKTEAPKSN</sequence>
<protein>
    <submittedName>
        <fullName evidence="2">Uncharacterized protein</fullName>
    </submittedName>
</protein>
<reference evidence="2 3" key="1">
    <citation type="submission" date="2013-03" db="EMBL/GenBank/DDBJ databases">
        <title>Assembly of a new bacterial strain Brevibacillus borstelensis AK1.</title>
        <authorList>
            <person name="Rajan I."/>
            <person name="PoliReddy D."/>
            <person name="Sugumar T."/>
            <person name="Rathinam K."/>
            <person name="Alqarawi S."/>
            <person name="Khalil A.B."/>
            <person name="Sivakumar N."/>
        </authorList>
    </citation>
    <scope>NUCLEOTIDE SEQUENCE [LARGE SCALE GENOMIC DNA]</scope>
    <source>
        <strain evidence="2 3">AK1</strain>
    </source>
</reference>
<dbReference type="InterPro" id="IPR050245">
    <property type="entry name" value="PrsA_foldase"/>
</dbReference>
<feature type="compositionally biased region" description="Basic and acidic residues" evidence="1">
    <location>
        <begin position="200"/>
        <end position="248"/>
    </location>
</feature>
<dbReference type="SUPFAM" id="SSF109998">
    <property type="entry name" value="Triger factor/SurA peptide-binding domain-like"/>
    <property type="match status" value="1"/>
</dbReference>
<evidence type="ECO:0000313" key="3">
    <source>
        <dbReference type="Proteomes" id="UP000012081"/>
    </source>
</evidence>
<dbReference type="PATRIC" id="fig|1300222.3.peg.4771"/>
<dbReference type="STRING" id="1300222.I532_22707"/>